<organism evidence="2 3">
    <name type="scientific">Pleurodeles waltl</name>
    <name type="common">Iberian ribbed newt</name>
    <dbReference type="NCBI Taxonomy" id="8319"/>
    <lineage>
        <taxon>Eukaryota</taxon>
        <taxon>Metazoa</taxon>
        <taxon>Chordata</taxon>
        <taxon>Craniata</taxon>
        <taxon>Vertebrata</taxon>
        <taxon>Euteleostomi</taxon>
        <taxon>Amphibia</taxon>
        <taxon>Batrachia</taxon>
        <taxon>Caudata</taxon>
        <taxon>Salamandroidea</taxon>
        <taxon>Salamandridae</taxon>
        <taxon>Pleurodelinae</taxon>
        <taxon>Pleurodeles</taxon>
    </lineage>
</organism>
<evidence type="ECO:0000256" key="1">
    <source>
        <dbReference type="SAM" id="MobiDB-lite"/>
    </source>
</evidence>
<keyword evidence="3" id="KW-1185">Reference proteome</keyword>
<dbReference type="Proteomes" id="UP001066276">
    <property type="component" value="Chromosome 2_2"/>
</dbReference>
<evidence type="ECO:0000313" key="2">
    <source>
        <dbReference type="EMBL" id="KAJ1192877.1"/>
    </source>
</evidence>
<gene>
    <name evidence="2" type="ORF">NDU88_002183</name>
</gene>
<comment type="caution">
    <text evidence="2">The sequence shown here is derived from an EMBL/GenBank/DDBJ whole genome shotgun (WGS) entry which is preliminary data.</text>
</comment>
<feature type="region of interest" description="Disordered" evidence="1">
    <location>
        <begin position="59"/>
        <end position="87"/>
    </location>
</feature>
<accession>A0AAV7UUU8</accession>
<feature type="region of interest" description="Disordered" evidence="1">
    <location>
        <begin position="1"/>
        <end position="36"/>
    </location>
</feature>
<reference evidence="2" key="1">
    <citation type="journal article" date="2022" name="bioRxiv">
        <title>Sequencing and chromosome-scale assembly of the giantPleurodeles waltlgenome.</title>
        <authorList>
            <person name="Brown T."/>
            <person name="Elewa A."/>
            <person name="Iarovenko S."/>
            <person name="Subramanian E."/>
            <person name="Araus A.J."/>
            <person name="Petzold A."/>
            <person name="Susuki M."/>
            <person name="Suzuki K.-i.T."/>
            <person name="Hayashi T."/>
            <person name="Toyoda A."/>
            <person name="Oliveira C."/>
            <person name="Osipova E."/>
            <person name="Leigh N.D."/>
            <person name="Simon A."/>
            <person name="Yun M.H."/>
        </authorList>
    </citation>
    <scope>NUCLEOTIDE SEQUENCE</scope>
    <source>
        <strain evidence="2">20211129_DDA</strain>
        <tissue evidence="2">Liver</tissue>
    </source>
</reference>
<proteinExistence type="predicted"/>
<protein>
    <submittedName>
        <fullName evidence="2">Uncharacterized protein</fullName>
    </submittedName>
</protein>
<dbReference type="AlphaFoldDB" id="A0AAV7UUU8"/>
<evidence type="ECO:0000313" key="3">
    <source>
        <dbReference type="Proteomes" id="UP001066276"/>
    </source>
</evidence>
<sequence>MDRSWPGPATKAEAPSHPTRLSSAASFHPHPLLGHKRMEEIRSTRCGWDDAAEVSLLGREGGMRMMEQKDRRLGDENDRAESSHPHPLLRLLRHKQGMDKNDRAAGGWSRGEPPGVGWAGLHSALITGRS</sequence>
<dbReference type="EMBL" id="JANPWB010000004">
    <property type="protein sequence ID" value="KAJ1192877.1"/>
    <property type="molecule type" value="Genomic_DNA"/>
</dbReference>
<feature type="compositionally biased region" description="Basic and acidic residues" evidence="1">
    <location>
        <begin position="66"/>
        <end position="84"/>
    </location>
</feature>
<name>A0AAV7UUU8_PLEWA</name>